<dbReference type="EMBL" id="CP080095">
    <property type="protein sequence ID" value="QYD69037.1"/>
    <property type="molecule type" value="Genomic_DNA"/>
</dbReference>
<evidence type="ECO:0000313" key="5">
    <source>
        <dbReference type="EMBL" id="QYD69037.1"/>
    </source>
</evidence>
<evidence type="ECO:0000256" key="3">
    <source>
        <dbReference type="ARBA" id="ARBA00023163"/>
    </source>
</evidence>
<keyword evidence="2" id="KW-0238">DNA-binding</keyword>
<sequence length="283" mass="30512">MIDRLSSLLNRFELRARVFRGGGLSGTESFEGGGEECHLHLVRGGSMVLTSTTLGRHVIVTPGAVFLRHPRSYRLDSGEGDTAEVISAAFELGLGDENPLLRSLPGILSIPFTCVPSLEAVQEALFAEYDARACGYAAVVDRLAEVLVIQLLRFAIRRQLVESGSLAGLADTRLAKALTAMHADPSQEWTLELMARMAGMSRSRFAAAFTDTVGMPPGEYLAQWRIGLAKRLLRRGFALKLVALEVGYGSASALTRAFTHGVGLTPTQWLAGQRELLADSQVG</sequence>
<evidence type="ECO:0000256" key="1">
    <source>
        <dbReference type="ARBA" id="ARBA00023015"/>
    </source>
</evidence>
<keyword evidence="1" id="KW-0805">Transcription regulation</keyword>
<dbReference type="Gene3D" id="1.10.10.60">
    <property type="entry name" value="Homeodomain-like"/>
    <property type="match status" value="2"/>
</dbReference>
<dbReference type="SMART" id="SM00342">
    <property type="entry name" value="HTH_ARAC"/>
    <property type="match status" value="1"/>
</dbReference>
<keyword evidence="6" id="KW-1185">Reference proteome</keyword>
<feature type="domain" description="HTH araC/xylS-type" evidence="4">
    <location>
        <begin position="175"/>
        <end position="272"/>
    </location>
</feature>
<dbReference type="PROSITE" id="PS01124">
    <property type="entry name" value="HTH_ARAC_FAMILY_2"/>
    <property type="match status" value="1"/>
</dbReference>
<evidence type="ECO:0000313" key="6">
    <source>
        <dbReference type="Proteomes" id="UP000826462"/>
    </source>
</evidence>
<dbReference type="PANTHER" id="PTHR46796">
    <property type="entry name" value="HTH-TYPE TRANSCRIPTIONAL ACTIVATOR RHAS-RELATED"/>
    <property type="match status" value="1"/>
</dbReference>
<dbReference type="SUPFAM" id="SSF46689">
    <property type="entry name" value="Homeodomain-like"/>
    <property type="match status" value="2"/>
</dbReference>
<protein>
    <submittedName>
        <fullName evidence="5">AraC family transcriptional regulator</fullName>
    </submittedName>
</protein>
<keyword evidence="3" id="KW-0804">Transcription</keyword>
<evidence type="ECO:0000259" key="4">
    <source>
        <dbReference type="PROSITE" id="PS01124"/>
    </source>
</evidence>
<dbReference type="Proteomes" id="UP000826462">
    <property type="component" value="Chromosome 1"/>
</dbReference>
<dbReference type="PANTHER" id="PTHR46796:SF13">
    <property type="entry name" value="HTH-TYPE TRANSCRIPTIONAL ACTIVATOR RHAS"/>
    <property type="match status" value="1"/>
</dbReference>
<dbReference type="InterPro" id="IPR050204">
    <property type="entry name" value="AraC_XylS_family_regulators"/>
</dbReference>
<reference evidence="5 6" key="1">
    <citation type="submission" date="2021-07" db="EMBL/GenBank/DDBJ databases">
        <title>Paraburkholderia edwinii protects Aspergillus sp. from phenazines by acting as a toxin sponge.</title>
        <authorList>
            <person name="Dahlstrom K.M."/>
            <person name="Newman D.K."/>
        </authorList>
    </citation>
    <scope>NUCLEOTIDE SEQUENCE [LARGE SCALE GENOMIC DNA]</scope>
    <source>
        <strain evidence="5 6">Pe01</strain>
    </source>
</reference>
<dbReference type="RefSeq" id="WP_219798412.1">
    <property type="nucleotide sequence ID" value="NZ_CP080095.1"/>
</dbReference>
<evidence type="ECO:0000256" key="2">
    <source>
        <dbReference type="ARBA" id="ARBA00023125"/>
    </source>
</evidence>
<dbReference type="InterPro" id="IPR009057">
    <property type="entry name" value="Homeodomain-like_sf"/>
</dbReference>
<name>A0ABX8UL24_9BURK</name>
<dbReference type="Pfam" id="PF12833">
    <property type="entry name" value="HTH_18"/>
    <property type="match status" value="1"/>
</dbReference>
<gene>
    <name evidence="5" type="ORF">KZJ38_01150</name>
</gene>
<organism evidence="5 6">
    <name type="scientific">Paraburkholderia edwinii</name>
    <dbReference type="NCBI Taxonomy" id="2861782"/>
    <lineage>
        <taxon>Bacteria</taxon>
        <taxon>Pseudomonadati</taxon>
        <taxon>Pseudomonadota</taxon>
        <taxon>Betaproteobacteria</taxon>
        <taxon>Burkholderiales</taxon>
        <taxon>Burkholderiaceae</taxon>
        <taxon>Paraburkholderia</taxon>
    </lineage>
</organism>
<dbReference type="InterPro" id="IPR018060">
    <property type="entry name" value="HTH_AraC"/>
</dbReference>
<dbReference type="InterPro" id="IPR032783">
    <property type="entry name" value="AraC_lig"/>
</dbReference>
<accession>A0ABX8UL24</accession>
<dbReference type="Pfam" id="PF12852">
    <property type="entry name" value="Cupin_6"/>
    <property type="match status" value="1"/>
</dbReference>
<proteinExistence type="predicted"/>